<gene>
    <name evidence="2" type="ORF">HMPREF0298_0393</name>
</gene>
<evidence type="ECO:0000313" key="2">
    <source>
        <dbReference type="EMBL" id="EEI17841.1"/>
    </source>
</evidence>
<protein>
    <submittedName>
        <fullName evidence="2">Uncharacterized protein</fullName>
    </submittedName>
</protein>
<accession>C0XPM3</accession>
<dbReference type="AlphaFoldDB" id="C0XPM3"/>
<feature type="region of interest" description="Disordered" evidence="1">
    <location>
        <begin position="1"/>
        <end position="62"/>
    </location>
</feature>
<sequence length="121" mass="12873">MLQTHELRRRGVRVGEGAVQVDGAGPQPGAALEREALEGQVTKRPPMSAEITSAGSATGWMSERRLENAAATEEASMTLEFASAGWPVKRDDWDDWADAEGAVTVEAVSAAATHSATPRRE</sequence>
<organism evidence="2 3">
    <name type="scientific">Corynebacterium lipophiloflavum (strain ATCC 700352 / DSM 44291 / CCUG 37336 / JCM 10383 / DMMZ 1944)</name>
    <dbReference type="NCBI Taxonomy" id="525263"/>
    <lineage>
        <taxon>Bacteria</taxon>
        <taxon>Bacillati</taxon>
        <taxon>Actinomycetota</taxon>
        <taxon>Actinomycetes</taxon>
        <taxon>Mycobacteriales</taxon>
        <taxon>Corynebacteriaceae</taxon>
        <taxon>Corynebacterium</taxon>
    </lineage>
</organism>
<comment type="caution">
    <text evidence="2">The sequence shown here is derived from an EMBL/GenBank/DDBJ whole genome shotgun (WGS) entry which is preliminary data.</text>
</comment>
<evidence type="ECO:0000313" key="3">
    <source>
        <dbReference type="Proteomes" id="UP000006196"/>
    </source>
</evidence>
<dbReference type="Proteomes" id="UP000006196">
    <property type="component" value="Unassembled WGS sequence"/>
</dbReference>
<keyword evidence="3" id="KW-1185">Reference proteome</keyword>
<name>C0XPM3_CORLD</name>
<dbReference type="EMBL" id="ACHJ01000026">
    <property type="protein sequence ID" value="EEI17841.1"/>
    <property type="molecule type" value="Genomic_DNA"/>
</dbReference>
<dbReference type="HOGENOM" id="CLU_2034147_0_0_11"/>
<proteinExistence type="predicted"/>
<reference evidence="2" key="1">
    <citation type="submission" date="2009-01" db="EMBL/GenBank/DDBJ databases">
        <authorList>
            <person name="Qin X."/>
            <person name="Bachman B."/>
            <person name="Battles P."/>
            <person name="Bell A."/>
            <person name="Bess C."/>
            <person name="Bickham C."/>
            <person name="Chaboub L."/>
            <person name="Chen D."/>
            <person name="Coyle M."/>
            <person name="Deiros D.R."/>
            <person name="Dinh H."/>
            <person name="Forbes L."/>
            <person name="Fowler G."/>
            <person name="Francisco L."/>
            <person name="Fu Q."/>
            <person name="Gubbala S."/>
            <person name="Hale W."/>
            <person name="Han Y."/>
            <person name="Hemphill L."/>
            <person name="Highlander S.K."/>
            <person name="Hirani K."/>
            <person name="Hogues M."/>
            <person name="Jackson L."/>
            <person name="Jakkamsetti A."/>
            <person name="Javaid M."/>
            <person name="Jiang H."/>
            <person name="Korchina V."/>
            <person name="Kovar C."/>
            <person name="Lara F."/>
            <person name="Lee S."/>
            <person name="Mata R."/>
            <person name="Mathew T."/>
            <person name="Moen C."/>
            <person name="Morales K."/>
            <person name="Munidasa M."/>
            <person name="Nazareth L."/>
            <person name="Ngo R."/>
            <person name="Nguyen L."/>
            <person name="Okwuonu G."/>
            <person name="Ongeri F."/>
            <person name="Patil S."/>
            <person name="Petrosino J."/>
            <person name="Pham C."/>
            <person name="Pham P."/>
            <person name="Pu L.-L."/>
            <person name="Puazo M."/>
            <person name="Raj R."/>
            <person name="Reid J."/>
            <person name="Rouhana J."/>
            <person name="Saada N."/>
            <person name="Shang Y."/>
            <person name="Simmons D."/>
            <person name="Thornton R."/>
            <person name="Warren J."/>
            <person name="Weissenberger G."/>
            <person name="Zhang J."/>
            <person name="Zhang L."/>
            <person name="Zhou C."/>
            <person name="Zhu D."/>
            <person name="Muzny D."/>
            <person name="Worley K."/>
            <person name="Gibbs R."/>
        </authorList>
    </citation>
    <scope>NUCLEOTIDE SEQUENCE [LARGE SCALE GENOMIC DNA]</scope>
    <source>
        <strain evidence="2">DSM 44291</strain>
    </source>
</reference>
<evidence type="ECO:0000256" key="1">
    <source>
        <dbReference type="SAM" id="MobiDB-lite"/>
    </source>
</evidence>